<dbReference type="OrthoDB" id="1653637at2"/>
<name>A0A1H6V2M3_9FIRM</name>
<evidence type="ECO:0000313" key="2">
    <source>
        <dbReference type="Proteomes" id="UP000183028"/>
    </source>
</evidence>
<sequence length="112" mass="12734">MIKGIDVVLIERTSTGKKDDFNMEVFEENEPVIIHNVLVGSPTSEEIVDTLNLYAKKIDYVIAVPKGDEHRWENSRVKFFGRTFAVVGIPTMGIEENIPLCWNKKVKVEAIE</sequence>
<dbReference type="EMBL" id="FNYK01000040">
    <property type="protein sequence ID" value="SEI97224.1"/>
    <property type="molecule type" value="Genomic_DNA"/>
</dbReference>
<dbReference type="RefSeq" id="WP_074732365.1">
    <property type="nucleotide sequence ID" value="NZ_FNYK01000040.1"/>
</dbReference>
<dbReference type="AlphaFoldDB" id="A0A1H6V2M3"/>
<reference evidence="2" key="1">
    <citation type="submission" date="2016-10" db="EMBL/GenBank/DDBJ databases">
        <authorList>
            <person name="Varghese N."/>
        </authorList>
    </citation>
    <scope>NUCLEOTIDE SEQUENCE [LARGE SCALE GENOMIC DNA]</scope>
    <source>
        <strain evidence="2">DSM 20406</strain>
    </source>
</reference>
<gene>
    <name evidence="1" type="ORF">SAMN04487834_104022</name>
</gene>
<keyword evidence="2" id="KW-1185">Reference proteome</keyword>
<evidence type="ECO:0000313" key="1">
    <source>
        <dbReference type="EMBL" id="SEI97224.1"/>
    </source>
</evidence>
<protein>
    <submittedName>
        <fullName evidence="1">Uncharacterized protein</fullName>
    </submittedName>
</protein>
<organism evidence="1 2">
    <name type="scientific">Sharpea azabuensis</name>
    <dbReference type="NCBI Taxonomy" id="322505"/>
    <lineage>
        <taxon>Bacteria</taxon>
        <taxon>Bacillati</taxon>
        <taxon>Bacillota</taxon>
        <taxon>Erysipelotrichia</taxon>
        <taxon>Erysipelotrichales</taxon>
        <taxon>Coprobacillaceae</taxon>
        <taxon>Sharpea</taxon>
    </lineage>
</organism>
<accession>A0A1H6V2M3</accession>
<proteinExistence type="predicted"/>
<dbReference type="Proteomes" id="UP000183028">
    <property type="component" value="Unassembled WGS sequence"/>
</dbReference>